<dbReference type="EMBL" id="JAAIWN010000039">
    <property type="protein sequence ID" value="NEY82614.1"/>
    <property type="molecule type" value="Genomic_DNA"/>
</dbReference>
<dbReference type="RefSeq" id="WP_163243016.1">
    <property type="nucleotide sequence ID" value="NZ_JAAIWN010000039.1"/>
</dbReference>
<keyword evidence="1" id="KW-0472">Membrane</keyword>
<keyword evidence="1" id="KW-1133">Transmembrane helix</keyword>
<dbReference type="EMBL" id="JACEIO010000039">
    <property type="protein sequence ID" value="MBA4538295.1"/>
    <property type="molecule type" value="Genomic_DNA"/>
</dbReference>
<keyword evidence="5" id="KW-1185">Reference proteome</keyword>
<organism evidence="4 5">
    <name type="scientific">Bacillus aquiflavi</name>
    <dbReference type="NCBI Taxonomy" id="2672567"/>
    <lineage>
        <taxon>Bacteria</taxon>
        <taxon>Bacillati</taxon>
        <taxon>Bacillota</taxon>
        <taxon>Bacilli</taxon>
        <taxon>Bacillales</taxon>
        <taxon>Bacillaceae</taxon>
        <taxon>Bacillus</taxon>
    </lineage>
</organism>
<sequence length="262" mass="30908">MDWNKIKTIFIITFLILDIYLIYQYFESRNANQYEIMTQTSFEEKLQADDIKYVDLPKEKIKAKYISATPKVFKNEELINLDEGEITIHDGTTLHVTLKEPIKINKFDSAELTTFVKGKIINGDQYKFWKKSETEKTITYYQFYKDRLFYKNKNGRLTFFLNDENEIISYEQTLLVDIEEISGNEEIVPPLQAIETLYEQQKLKPKSKITKVELGYYTFVQLTGSQVLTPTWRFVINHDEDVFVNAFEGQIFQVNSDTTVLE</sequence>
<dbReference type="AlphaFoldDB" id="A0A6B3W5A3"/>
<proteinExistence type="predicted"/>
<name>A0A6B3W5A3_9BACI</name>
<feature type="domain" description="Regulatory protein YycH-like" evidence="2">
    <location>
        <begin position="32"/>
        <end position="247"/>
    </location>
</feature>
<dbReference type="Pfam" id="PF09648">
    <property type="entry name" value="YycI"/>
    <property type="match status" value="1"/>
</dbReference>
<dbReference type="GO" id="GO:0016020">
    <property type="term" value="C:membrane"/>
    <property type="evidence" value="ECO:0007669"/>
    <property type="project" value="InterPro"/>
</dbReference>
<evidence type="ECO:0000259" key="2">
    <source>
        <dbReference type="Pfam" id="PF09648"/>
    </source>
</evidence>
<comment type="caution">
    <text evidence="4">The sequence shown here is derived from an EMBL/GenBank/DDBJ whole genome shotgun (WGS) entry which is preliminary data.</text>
</comment>
<evidence type="ECO:0000313" key="5">
    <source>
        <dbReference type="Proteomes" id="UP000472971"/>
    </source>
</evidence>
<reference evidence="3 6" key="2">
    <citation type="submission" date="2020-07" db="EMBL/GenBank/DDBJ databases">
        <authorList>
            <person name="Feng H."/>
        </authorList>
    </citation>
    <scope>NUCLEOTIDE SEQUENCE [LARGE SCALE GENOMIC DNA]</scope>
    <source>
        <strain evidence="3">S-12</strain>
        <strain evidence="6">s-12</strain>
    </source>
</reference>
<dbReference type="Proteomes" id="UP000570010">
    <property type="component" value="Unassembled WGS sequence"/>
</dbReference>
<keyword evidence="1" id="KW-0812">Transmembrane</keyword>
<dbReference type="Gene3D" id="2.40.128.690">
    <property type="entry name" value="YycH protein, domain 3-like"/>
    <property type="match status" value="1"/>
</dbReference>
<evidence type="ECO:0000313" key="3">
    <source>
        <dbReference type="EMBL" id="MBA4538295.1"/>
    </source>
</evidence>
<dbReference type="InterPro" id="IPR018604">
    <property type="entry name" value="YycI-like"/>
</dbReference>
<dbReference type="Proteomes" id="UP000472971">
    <property type="component" value="Unassembled WGS sequence"/>
</dbReference>
<accession>A0A6B3W5A3</accession>
<reference evidence="4 5" key="1">
    <citation type="submission" date="2020-02" db="EMBL/GenBank/DDBJ databases">
        <title>Bacillus aquiflavi sp. nov., isolated from yellow water of strong flavor Chinese baijiu in Yibin region of China.</title>
        <authorList>
            <person name="Xie J."/>
        </authorList>
    </citation>
    <scope>NUCLEOTIDE SEQUENCE [LARGE SCALE GENOMIC DNA]</scope>
    <source>
        <strain evidence="4 5">3H-10</strain>
    </source>
</reference>
<evidence type="ECO:0000313" key="4">
    <source>
        <dbReference type="EMBL" id="NEY82614.1"/>
    </source>
</evidence>
<protein>
    <submittedName>
        <fullName evidence="3">Two-component system regulatory protein YycI</fullName>
    </submittedName>
</protein>
<feature type="transmembrane region" description="Helical" evidence="1">
    <location>
        <begin position="6"/>
        <end position="26"/>
    </location>
</feature>
<gene>
    <name evidence="4" type="ORF">G4D64_14145</name>
    <name evidence="3" type="ORF">H1Z61_14420</name>
</gene>
<evidence type="ECO:0000313" key="6">
    <source>
        <dbReference type="Proteomes" id="UP000570010"/>
    </source>
</evidence>
<evidence type="ECO:0000256" key="1">
    <source>
        <dbReference type="SAM" id="Phobius"/>
    </source>
</evidence>